<feature type="domain" description="Fibronectin type-III" evidence="2">
    <location>
        <begin position="1"/>
        <end position="87"/>
    </location>
</feature>
<dbReference type="OrthoDB" id="8919975at2759"/>
<dbReference type="AlphaFoldDB" id="A0A3N0YI52"/>
<feature type="domain" description="Fibronectin type-III" evidence="2">
    <location>
        <begin position="486"/>
        <end position="583"/>
    </location>
</feature>
<dbReference type="FunFam" id="2.60.40.10:FF:000231">
    <property type="entry name" value="Sidekick cell adhesion molecule 2"/>
    <property type="match status" value="1"/>
</dbReference>
<name>A0A3N0YI52_ANAGA</name>
<dbReference type="InterPro" id="IPR013783">
    <property type="entry name" value="Ig-like_fold"/>
</dbReference>
<dbReference type="EMBL" id="RJVU01042553">
    <property type="protein sequence ID" value="ROL45468.1"/>
    <property type="molecule type" value="Genomic_DNA"/>
</dbReference>
<keyword evidence="4" id="KW-1185">Reference proteome</keyword>
<dbReference type="InterPro" id="IPR003961">
    <property type="entry name" value="FN3_dom"/>
</dbReference>
<feature type="domain" description="Fibronectin type-III" evidence="2">
    <location>
        <begin position="393"/>
        <end position="481"/>
    </location>
</feature>
<dbReference type="FunFam" id="2.60.40.10:FF:000261">
    <property type="entry name" value="Sidekick cell adhesion molecule 2"/>
    <property type="match status" value="1"/>
</dbReference>
<protein>
    <submittedName>
        <fullName evidence="3">Protein sidekick-1</fullName>
    </submittedName>
</protein>
<comment type="caution">
    <text evidence="3">The sequence shown here is derived from an EMBL/GenBank/DDBJ whole genome shotgun (WGS) entry which is preliminary data.</text>
</comment>
<dbReference type="FunFam" id="2.60.40.10:FF:000177">
    <property type="entry name" value="Sidekick cell adhesion molecule 2"/>
    <property type="match status" value="1"/>
</dbReference>
<keyword evidence="1" id="KW-0677">Repeat</keyword>
<dbReference type="SMART" id="SM00060">
    <property type="entry name" value="FN3"/>
    <property type="match status" value="5"/>
</dbReference>
<dbReference type="Proteomes" id="UP000281406">
    <property type="component" value="Unassembled WGS sequence"/>
</dbReference>
<dbReference type="Gene3D" id="2.60.40.10">
    <property type="entry name" value="Immunoglobulins"/>
    <property type="match status" value="6"/>
</dbReference>
<dbReference type="GO" id="GO:0007416">
    <property type="term" value="P:synapse assembly"/>
    <property type="evidence" value="ECO:0007669"/>
    <property type="project" value="TreeGrafter"/>
</dbReference>
<accession>A0A3N0YI52</accession>
<dbReference type="PANTHER" id="PTHR13817:SF55">
    <property type="entry name" value="PROTEIN SIDEKICK-1"/>
    <property type="match status" value="1"/>
</dbReference>
<dbReference type="GO" id="GO:0007156">
    <property type="term" value="P:homophilic cell adhesion via plasma membrane adhesion molecules"/>
    <property type="evidence" value="ECO:0007669"/>
    <property type="project" value="TreeGrafter"/>
</dbReference>
<dbReference type="PANTHER" id="PTHR13817">
    <property type="entry name" value="TITIN"/>
    <property type="match status" value="1"/>
</dbReference>
<gene>
    <name evidence="3" type="ORF">DPX16_16143</name>
</gene>
<feature type="domain" description="Fibronectin type-III" evidence="2">
    <location>
        <begin position="293"/>
        <end position="392"/>
    </location>
</feature>
<dbReference type="InterPro" id="IPR050964">
    <property type="entry name" value="Striated_Muscle_Regulatory"/>
</dbReference>
<evidence type="ECO:0000256" key="1">
    <source>
        <dbReference type="ARBA" id="ARBA00022737"/>
    </source>
</evidence>
<evidence type="ECO:0000313" key="3">
    <source>
        <dbReference type="EMBL" id="ROL45468.1"/>
    </source>
</evidence>
<dbReference type="PROSITE" id="PS50853">
    <property type="entry name" value="FN3"/>
    <property type="match status" value="6"/>
</dbReference>
<organism evidence="3 4">
    <name type="scientific">Anabarilius grahami</name>
    <name type="common">Kanglang fish</name>
    <name type="synonym">Barilius grahami</name>
    <dbReference type="NCBI Taxonomy" id="495550"/>
    <lineage>
        <taxon>Eukaryota</taxon>
        <taxon>Metazoa</taxon>
        <taxon>Chordata</taxon>
        <taxon>Craniata</taxon>
        <taxon>Vertebrata</taxon>
        <taxon>Euteleostomi</taxon>
        <taxon>Actinopterygii</taxon>
        <taxon>Neopterygii</taxon>
        <taxon>Teleostei</taxon>
        <taxon>Ostariophysi</taxon>
        <taxon>Cypriniformes</taxon>
        <taxon>Xenocyprididae</taxon>
        <taxon>Xenocypridinae</taxon>
        <taxon>Xenocypridinae incertae sedis</taxon>
        <taxon>Anabarilius</taxon>
    </lineage>
</organism>
<proteinExistence type="predicted"/>
<dbReference type="FunFam" id="2.60.40.10:FF:000209">
    <property type="entry name" value="Sidekick cell adhesion molecule 2"/>
    <property type="match status" value="1"/>
</dbReference>
<sequence>MHVLVLKVHNQLPKKKHNSFSLPLPLRYRLAGLPGEFQLKNITSAEINYCLIGELIIWTQYEIQVAAYTGAGLGVYSQSVTEYTLQGVPTAPPQDVDAVALNSTTIKFTWTPPPQQFINGINQGYKLLVWPEHCPECITMVTIAPEFHGSRHYGYISNLRKFTWYETAVLCFTTPGDGPASTPQLIQTHVDKPGPVTQMSFTEILDTSLRISWQEPEDKNGIITGYILCWEEAGQNETRVSQTLSNSTLAYKVTGLTSLTTYTLLVAAVTQAGTGTATSSTISTGLPPELPGAPSNLVISNISPRSATIKFHPGSDGKTAISKWIIEGQVGNVGEEEEWTVLYERDSPPASDTLEIPNLFPFTQYRFRMKQVNIVGSSPFSQPSRMMQTLQSSPDVAPADLIPLPEPAYNGNPESVGYHVRAQRADGLGQPRMETVSDRLSREVTVEGLEEWTEYELSVQAFNGIGAGPWSSPVLGKTKESVPSGAPENVTTEAMSSTSVLVTWGLVPEHQKNGHILGYKVLYREKDSERAPQVQLVNGNQTHMLLLKNLGKFILYEVQVLAFTRVGDGPPSLPPTVERTKDDAVPDIQTGITSHVALDTDKHTCIFARTLAWPPGAPTA</sequence>
<feature type="domain" description="Fibronectin type-III" evidence="2">
    <location>
        <begin position="92"/>
        <end position="191"/>
    </location>
</feature>
<evidence type="ECO:0000259" key="2">
    <source>
        <dbReference type="PROSITE" id="PS50853"/>
    </source>
</evidence>
<feature type="domain" description="Fibronectin type-III" evidence="2">
    <location>
        <begin position="192"/>
        <end position="289"/>
    </location>
</feature>
<reference evidence="3 4" key="1">
    <citation type="submission" date="2018-10" db="EMBL/GenBank/DDBJ databases">
        <title>Genome assembly for a Yunnan-Guizhou Plateau 3E fish, Anabarilius grahami (Regan), and its evolutionary and genetic applications.</title>
        <authorList>
            <person name="Jiang W."/>
        </authorList>
    </citation>
    <scope>NUCLEOTIDE SEQUENCE [LARGE SCALE GENOMIC DNA]</scope>
    <source>
        <strain evidence="3">AG-KIZ</strain>
        <tissue evidence="3">Muscle</tissue>
    </source>
</reference>
<evidence type="ECO:0000313" key="4">
    <source>
        <dbReference type="Proteomes" id="UP000281406"/>
    </source>
</evidence>
<dbReference type="SUPFAM" id="SSF49265">
    <property type="entry name" value="Fibronectin type III"/>
    <property type="match status" value="4"/>
</dbReference>
<dbReference type="InterPro" id="IPR036116">
    <property type="entry name" value="FN3_sf"/>
</dbReference>
<dbReference type="CDD" id="cd00063">
    <property type="entry name" value="FN3"/>
    <property type="match status" value="6"/>
</dbReference>
<dbReference type="FunFam" id="2.60.40.10:FF:000360">
    <property type="entry name" value="Sidekick cell adhesion molecule 2"/>
    <property type="match status" value="1"/>
</dbReference>
<dbReference type="GO" id="GO:0045202">
    <property type="term" value="C:synapse"/>
    <property type="evidence" value="ECO:0007669"/>
    <property type="project" value="TreeGrafter"/>
</dbReference>
<dbReference type="Pfam" id="PF00041">
    <property type="entry name" value="fn3"/>
    <property type="match status" value="5"/>
</dbReference>